<dbReference type="Gene3D" id="2.60.40.740">
    <property type="match status" value="1"/>
</dbReference>
<reference evidence="2 3" key="1">
    <citation type="submission" date="2020-10" db="EMBL/GenBank/DDBJ databases">
        <title>Connecting structure to function with the recovery of over 1000 high-quality activated sludge metagenome-assembled genomes encoding full-length rRNA genes using long-read sequencing.</title>
        <authorList>
            <person name="Singleton C.M."/>
            <person name="Petriglieri F."/>
            <person name="Kristensen J.M."/>
            <person name="Kirkegaard R.H."/>
            <person name="Michaelsen T.Y."/>
            <person name="Andersen M.H."/>
            <person name="Karst S.M."/>
            <person name="Dueholm M.S."/>
            <person name="Nielsen P.H."/>
            <person name="Albertsen M."/>
        </authorList>
    </citation>
    <scope>NUCLEOTIDE SEQUENCE [LARGE SCALE GENOMIC DNA]</scope>
    <source>
        <strain evidence="2">Ribe_18-Q3-R11-54_MAXAC.273</strain>
    </source>
</reference>
<evidence type="ECO:0000313" key="2">
    <source>
        <dbReference type="EMBL" id="MBK9981858.1"/>
    </source>
</evidence>
<name>A0A9D7SRQ6_9BACT</name>
<proteinExistence type="predicted"/>
<accession>A0A9D7SRQ6</accession>
<dbReference type="Proteomes" id="UP000808337">
    <property type="component" value="Unassembled WGS sequence"/>
</dbReference>
<gene>
    <name evidence="2" type="ORF">IPP15_05445</name>
</gene>
<protein>
    <recommendedName>
        <fullName evidence="1">PKD-like domain-containing protein</fullName>
    </recommendedName>
</protein>
<dbReference type="AlphaFoldDB" id="A0A9D7SRQ6"/>
<feature type="domain" description="PKD-like" evidence="1">
    <location>
        <begin position="294"/>
        <end position="347"/>
    </location>
</feature>
<dbReference type="InterPro" id="IPR045829">
    <property type="entry name" value="PKD_6"/>
</dbReference>
<dbReference type="Pfam" id="PF19408">
    <property type="entry name" value="PKD_6"/>
    <property type="match status" value="2"/>
</dbReference>
<comment type="caution">
    <text evidence="2">The sequence shown here is derived from an EMBL/GenBank/DDBJ whole genome shotgun (WGS) entry which is preliminary data.</text>
</comment>
<evidence type="ECO:0000259" key="1">
    <source>
        <dbReference type="Pfam" id="PF19408"/>
    </source>
</evidence>
<feature type="domain" description="PKD-like" evidence="1">
    <location>
        <begin position="379"/>
        <end position="451"/>
    </location>
</feature>
<evidence type="ECO:0000313" key="3">
    <source>
        <dbReference type="Proteomes" id="UP000808337"/>
    </source>
</evidence>
<dbReference type="EMBL" id="JADKGY010000001">
    <property type="protein sequence ID" value="MBK9981858.1"/>
    <property type="molecule type" value="Genomic_DNA"/>
</dbReference>
<organism evidence="2 3">
    <name type="scientific">Candidatus Opimibacter skivensis</name>
    <dbReference type="NCBI Taxonomy" id="2982028"/>
    <lineage>
        <taxon>Bacteria</taxon>
        <taxon>Pseudomonadati</taxon>
        <taxon>Bacteroidota</taxon>
        <taxon>Saprospiria</taxon>
        <taxon>Saprospirales</taxon>
        <taxon>Saprospiraceae</taxon>
        <taxon>Candidatus Opimibacter</taxon>
    </lineage>
</organism>
<sequence length="1150" mass="122703">MVQWTVSGILLLLWFIPQKQSLSFTFENQASELALSCDLTVDAGPDTNVCFPSGLLGLMGSIEGNAIFFQWTPSAGLNNPLILNPVANITGPITYTLTGYAIDSNNPNLIVNGDFSMGNTGFTTDYNYVADLPNVQNEMVPAGTYTVINNPNLVHTGFSACGDHTGGGNMMVLNGAPSFQNVWCQTITITPNTWYNVSAWVASVSPSSPAHLRFSINGIQIGNVVNATPIPCQWIPFNANWNSGVNTTATICILNLNTASGGNDFAIDDISIVALCAVQDQVSITLYQETAPEPEIDGPTFLCAGETGIYTVDFPPDPPILSYHWNIPSGATLINGQGTTQVTIRWDVPQIEDLCLMIETRCDMNEGCLEVTVGDVPDPPLISGPGSLCPGEIASLYTPEIDPDDVYNWMIPSGVSIISGSGTNEIEIQGSISGEVEICLEVTNVCGTTENCTFLTLLADHASNFDTVLCLGTTIIINGHAYGNGVWTGIEHFTGMNGCDSIVQINITEATSLEFMYTKYLCPGDSIFLQGAFQTQAGSYIDSFTTISNCDSLVITEVIVSPFDTTWIVSTTCDPASAGTTITSYSQGNCDSTVITTVLLLVSDTTTISLFSCMTSDTGQTLQMLTNQAGCDSLVITNTFLLQSDTTLLFLTSCDPAMTGVMMQTLSNNNGCDSLVITTTSFLLSDTTLINVLTCTYADTGETFTLYVNAMGCDSLVISTTNYAGSDTTFITGTTCNPANSGLIISHLTNLNGCDSVISIFVSLLQSDTTYLTTTSCEPLDTGVVIQSLTNSFGCDSMVITTTTLVPVDLCQFQAFVSVVQPLCYGDSAKVILELQTGLGPFDIHLMHMGSMLSYEYPSAGIYSFSIGVAGESYIVLTSANGLQIVDTIYVDALSSFEIDAQNVSDYNGYGIACHGDSTGEAKVNILSGGASPFLFEWSNGMNADDVANLKAGLYGVTVTDIHGCATSTSIVITEPMEIQYSITIDDILCFGDMSGGVSLSALQGGVLPVITSLDNNSFQSVLSYQTLLPGNHDLVIKDQNGCASEQQFELSDPSDWSIDLGSDTTVNYGAQFEIKPFVYGLPNGKVNYTWSDNQCDSCGSRIFEIKTTSLFSLTATDENGCTSVDEIRISVSVNRDLFIPIFSLLMVIR</sequence>
<dbReference type="Gene3D" id="2.60.120.260">
    <property type="entry name" value="Galactose-binding domain-like"/>
    <property type="match status" value="1"/>
</dbReference>